<dbReference type="InterPro" id="IPR013320">
    <property type="entry name" value="ConA-like_dom_sf"/>
</dbReference>
<dbReference type="PROSITE" id="PS51257">
    <property type="entry name" value="PROKAR_LIPOPROTEIN"/>
    <property type="match status" value="1"/>
</dbReference>
<dbReference type="Proteomes" id="UP000619238">
    <property type="component" value="Unassembled WGS sequence"/>
</dbReference>
<evidence type="ECO:0000313" key="3">
    <source>
        <dbReference type="Proteomes" id="UP000619238"/>
    </source>
</evidence>
<keyword evidence="1" id="KW-0732">Signal</keyword>
<feature type="signal peptide" evidence="1">
    <location>
        <begin position="1"/>
        <end position="22"/>
    </location>
</feature>
<name>A0ABR7Q6U7_9FLAO</name>
<organism evidence="2 3">
    <name type="scientific">Kordia aestuariivivens</name>
    <dbReference type="NCBI Taxonomy" id="2759037"/>
    <lineage>
        <taxon>Bacteria</taxon>
        <taxon>Pseudomonadati</taxon>
        <taxon>Bacteroidota</taxon>
        <taxon>Flavobacteriia</taxon>
        <taxon>Flavobacteriales</taxon>
        <taxon>Flavobacteriaceae</taxon>
        <taxon>Kordia</taxon>
    </lineage>
</organism>
<sequence length="261" mass="28897">MLNKIPKTGLLILILFIFSCNSSDDATEEQVINCIPGALQNGIIAFYPFNNGSINDFSGNGYNLTNTSTASSGTDRDGNLDCAFNFTAGNNEFLEYANPAFLDNFQNAPFSISLWYNPTGTDWSFEVPMKRSYVSDCQNHTGQWAIILFDCRRAVFEVNQNYIWSDYYNTDGCIETTLELSNTWQHLTVTYDGATGLELYRNGVSTTDIIAGTSNSCGMPPLGDLILGEDFNGLLDDIIIYDHVLSQSEITTLYNLPGCCL</sequence>
<keyword evidence="3" id="KW-1185">Reference proteome</keyword>
<dbReference type="SUPFAM" id="SSF49899">
    <property type="entry name" value="Concanavalin A-like lectins/glucanases"/>
    <property type="match status" value="1"/>
</dbReference>
<protein>
    <submittedName>
        <fullName evidence="2">LamG domain-containing protein</fullName>
    </submittedName>
</protein>
<dbReference type="RefSeq" id="WP_187561260.1">
    <property type="nucleotide sequence ID" value="NZ_JACGWS010000003.1"/>
</dbReference>
<comment type="caution">
    <text evidence="2">The sequence shown here is derived from an EMBL/GenBank/DDBJ whole genome shotgun (WGS) entry which is preliminary data.</text>
</comment>
<evidence type="ECO:0000256" key="1">
    <source>
        <dbReference type="SAM" id="SignalP"/>
    </source>
</evidence>
<dbReference type="Gene3D" id="2.60.120.200">
    <property type="match status" value="1"/>
</dbReference>
<dbReference type="EMBL" id="JACGWS010000003">
    <property type="protein sequence ID" value="MBC8754213.1"/>
    <property type="molecule type" value="Genomic_DNA"/>
</dbReference>
<accession>A0ABR7Q6U7</accession>
<reference evidence="2 3" key="1">
    <citation type="submission" date="2020-07" db="EMBL/GenBank/DDBJ databases">
        <title>Description of Kordia aestuariivivens sp. nov., isolated from a tidal flat.</title>
        <authorList>
            <person name="Park S."/>
            <person name="Yoon J.-H."/>
        </authorList>
    </citation>
    <scope>NUCLEOTIDE SEQUENCE [LARGE SCALE GENOMIC DNA]</scope>
    <source>
        <strain evidence="2 3">YSTF-M3</strain>
    </source>
</reference>
<gene>
    <name evidence="2" type="ORF">H2O64_05985</name>
</gene>
<proteinExistence type="predicted"/>
<evidence type="ECO:0000313" key="2">
    <source>
        <dbReference type="EMBL" id="MBC8754213.1"/>
    </source>
</evidence>
<dbReference type="Pfam" id="PF13385">
    <property type="entry name" value="Laminin_G_3"/>
    <property type="match status" value="1"/>
</dbReference>
<feature type="chain" id="PRO_5045440568" evidence="1">
    <location>
        <begin position="23"/>
        <end position="261"/>
    </location>
</feature>